<reference evidence="2 3" key="1">
    <citation type="journal article" date="2019" name="Int. J. Syst. Evol. Microbiol.">
        <title>The Global Catalogue of Microorganisms (GCM) 10K type strain sequencing project: providing services to taxonomists for standard genome sequencing and annotation.</title>
        <authorList>
            <consortium name="The Broad Institute Genomics Platform"/>
            <consortium name="The Broad Institute Genome Sequencing Center for Infectious Disease"/>
            <person name="Wu L."/>
            <person name="Ma J."/>
        </authorList>
    </citation>
    <scope>NUCLEOTIDE SEQUENCE [LARGE SCALE GENOMIC DNA]</scope>
    <source>
        <strain evidence="2 3">RDMS1</strain>
    </source>
</reference>
<feature type="region of interest" description="Disordered" evidence="1">
    <location>
        <begin position="1"/>
        <end position="20"/>
    </location>
</feature>
<keyword evidence="3" id="KW-1185">Reference proteome</keyword>
<evidence type="ECO:0000313" key="2">
    <source>
        <dbReference type="EMBL" id="MFC7193223.1"/>
    </source>
</evidence>
<evidence type="ECO:0000313" key="3">
    <source>
        <dbReference type="Proteomes" id="UP001596417"/>
    </source>
</evidence>
<organism evidence="2 3">
    <name type="scientific">Halocatena marina</name>
    <dbReference type="NCBI Taxonomy" id="2934937"/>
    <lineage>
        <taxon>Archaea</taxon>
        <taxon>Methanobacteriati</taxon>
        <taxon>Methanobacteriota</taxon>
        <taxon>Stenosarchaea group</taxon>
        <taxon>Halobacteria</taxon>
        <taxon>Halobacteriales</taxon>
        <taxon>Natronomonadaceae</taxon>
        <taxon>Halocatena</taxon>
    </lineage>
</organism>
<gene>
    <name evidence="2" type="ORF">ACFQL7_27835</name>
</gene>
<dbReference type="Proteomes" id="UP001596417">
    <property type="component" value="Unassembled WGS sequence"/>
</dbReference>
<dbReference type="EMBL" id="JBHTAX010000007">
    <property type="protein sequence ID" value="MFC7193223.1"/>
    <property type="molecule type" value="Genomic_DNA"/>
</dbReference>
<dbReference type="AlphaFoldDB" id="A0ABD5YYR7"/>
<feature type="compositionally biased region" description="Basic and acidic residues" evidence="1">
    <location>
        <begin position="1"/>
        <end position="12"/>
    </location>
</feature>
<protein>
    <submittedName>
        <fullName evidence="2">Uncharacterized protein</fullName>
    </submittedName>
</protein>
<proteinExistence type="predicted"/>
<dbReference type="RefSeq" id="WP_390207059.1">
    <property type="nucleotide sequence ID" value="NZ_JBHSZC010000006.1"/>
</dbReference>
<sequence>MRNNHTESHQSDEPYTDYPHTIDRRSTEWLYTALVLGWDRTAEIPSTMTQPPTQRLQRDLAASDLHERYGALEQITLFRTATTTTETSDDAR</sequence>
<accession>A0ABD5YYR7</accession>
<evidence type="ECO:0000256" key="1">
    <source>
        <dbReference type="SAM" id="MobiDB-lite"/>
    </source>
</evidence>
<name>A0ABD5YYR7_9EURY</name>
<comment type="caution">
    <text evidence="2">The sequence shown here is derived from an EMBL/GenBank/DDBJ whole genome shotgun (WGS) entry which is preliminary data.</text>
</comment>